<feature type="chain" id="PRO_5047427993" description="Secreted protein" evidence="2">
    <location>
        <begin position="22"/>
        <end position="124"/>
    </location>
</feature>
<dbReference type="EMBL" id="CP080544">
    <property type="protein sequence ID" value="QYR53505.1"/>
    <property type="molecule type" value="Genomic_DNA"/>
</dbReference>
<sequence>MPRVFALLLSLLVLVSCSAPASKHPDAAVGPNPFEKPVVQRPITTDTPEAPKRSCKTDADCVVKDVGNCCGHYPACVAKDARVDPAAVQAKCSKEGRMAVCGFPVISACSCVQGMCQAASGATS</sequence>
<evidence type="ECO:0000313" key="3">
    <source>
        <dbReference type="EMBL" id="QYR53505.1"/>
    </source>
</evidence>
<dbReference type="RefSeq" id="WP_220380321.1">
    <property type="nucleotide sequence ID" value="NZ_CP080544.1"/>
</dbReference>
<evidence type="ECO:0000313" key="4">
    <source>
        <dbReference type="Proteomes" id="UP000824755"/>
    </source>
</evidence>
<protein>
    <recommendedName>
        <fullName evidence="5">Secreted protein</fullName>
    </recommendedName>
</protein>
<accession>A0ABX8WRN7</accession>
<gene>
    <name evidence="3" type="ORF">H8L67_03095</name>
</gene>
<name>A0ABX8WRN7_9GAMM</name>
<organism evidence="3 4">
    <name type="scientific">Lysobacter soyae</name>
    <dbReference type="NCBI Taxonomy" id="2764185"/>
    <lineage>
        <taxon>Bacteria</taxon>
        <taxon>Pseudomonadati</taxon>
        <taxon>Pseudomonadota</taxon>
        <taxon>Gammaproteobacteria</taxon>
        <taxon>Lysobacterales</taxon>
        <taxon>Lysobacteraceae</taxon>
        <taxon>Lysobacter</taxon>
    </lineage>
</organism>
<evidence type="ECO:0000256" key="2">
    <source>
        <dbReference type="SAM" id="SignalP"/>
    </source>
</evidence>
<evidence type="ECO:0008006" key="5">
    <source>
        <dbReference type="Google" id="ProtNLM"/>
    </source>
</evidence>
<keyword evidence="4" id="KW-1185">Reference proteome</keyword>
<dbReference type="PROSITE" id="PS51257">
    <property type="entry name" value="PROKAR_LIPOPROTEIN"/>
    <property type="match status" value="1"/>
</dbReference>
<reference evidence="3 4" key="1">
    <citation type="submission" date="2021-08" db="EMBL/GenBank/DDBJ databases">
        <title>Lysobacter sp. strain CJ11 Genome sequencing and assembly.</title>
        <authorList>
            <person name="Kim I."/>
        </authorList>
    </citation>
    <scope>NUCLEOTIDE SEQUENCE [LARGE SCALE GENOMIC DNA]</scope>
    <source>
        <strain evidence="3 4">CJ11</strain>
    </source>
</reference>
<evidence type="ECO:0000256" key="1">
    <source>
        <dbReference type="SAM" id="MobiDB-lite"/>
    </source>
</evidence>
<keyword evidence="2" id="KW-0732">Signal</keyword>
<dbReference type="Proteomes" id="UP000824755">
    <property type="component" value="Chromosome"/>
</dbReference>
<feature type="signal peptide" evidence="2">
    <location>
        <begin position="1"/>
        <end position="21"/>
    </location>
</feature>
<feature type="region of interest" description="Disordered" evidence="1">
    <location>
        <begin position="24"/>
        <end position="54"/>
    </location>
</feature>
<proteinExistence type="predicted"/>